<dbReference type="Pfam" id="PF07729">
    <property type="entry name" value="FCD"/>
    <property type="match status" value="1"/>
</dbReference>
<dbReference type="SMART" id="SM00345">
    <property type="entry name" value="HTH_GNTR"/>
    <property type="match status" value="1"/>
</dbReference>
<keyword evidence="2" id="KW-0238">DNA-binding</keyword>
<dbReference type="PROSITE" id="PS50949">
    <property type="entry name" value="HTH_GNTR"/>
    <property type="match status" value="1"/>
</dbReference>
<dbReference type="SUPFAM" id="SSF46785">
    <property type="entry name" value="Winged helix' DNA-binding domain"/>
    <property type="match status" value="1"/>
</dbReference>
<dbReference type="InterPro" id="IPR000524">
    <property type="entry name" value="Tscrpt_reg_HTH_GntR"/>
</dbReference>
<evidence type="ECO:0000313" key="6">
    <source>
        <dbReference type="Proteomes" id="UP001597273"/>
    </source>
</evidence>
<dbReference type="Gene3D" id="1.20.120.530">
    <property type="entry name" value="GntR ligand-binding domain-like"/>
    <property type="match status" value="1"/>
</dbReference>
<name>A0ABW4QKW6_9BACL</name>
<dbReference type="PANTHER" id="PTHR43537:SF5">
    <property type="entry name" value="UXU OPERON TRANSCRIPTIONAL REGULATOR"/>
    <property type="match status" value="1"/>
</dbReference>
<proteinExistence type="predicted"/>
<comment type="caution">
    <text evidence="5">The sequence shown here is derived from an EMBL/GenBank/DDBJ whole genome shotgun (WGS) entry which is preliminary data.</text>
</comment>
<dbReference type="InterPro" id="IPR011711">
    <property type="entry name" value="GntR_C"/>
</dbReference>
<gene>
    <name evidence="5" type="ORF">ACFSDB_15310</name>
</gene>
<evidence type="ECO:0000259" key="4">
    <source>
        <dbReference type="PROSITE" id="PS50949"/>
    </source>
</evidence>
<evidence type="ECO:0000256" key="2">
    <source>
        <dbReference type="ARBA" id="ARBA00023125"/>
    </source>
</evidence>
<sequence length="243" mass="27432">MENPKKKTYELVVEQIEVYLLENRLQPGDRLPAERDLAALFGVSRTSVREALKVMEMNGAIEIRRGGGSFIAASEHAKLSRVLSSYFDDAETLFIHEMLELRRAFEVEAASLAAQRATPENLEAIQGALDRMPEAFDDPEAGVLADLDFHLQVARAAKNRLLIDMMGTLAKRMEDNIRATRRHRFVDTNRHKDTYEEHQEIFLAIASGNAGLAARLMEKHISRIRLELNRSVIHPAKTKSGLE</sequence>
<evidence type="ECO:0000256" key="1">
    <source>
        <dbReference type="ARBA" id="ARBA00023015"/>
    </source>
</evidence>
<reference evidence="6" key="1">
    <citation type="journal article" date="2019" name="Int. J. Syst. Evol. Microbiol.">
        <title>The Global Catalogue of Microorganisms (GCM) 10K type strain sequencing project: providing services to taxonomists for standard genome sequencing and annotation.</title>
        <authorList>
            <consortium name="The Broad Institute Genomics Platform"/>
            <consortium name="The Broad Institute Genome Sequencing Center for Infectious Disease"/>
            <person name="Wu L."/>
            <person name="Ma J."/>
        </authorList>
    </citation>
    <scope>NUCLEOTIDE SEQUENCE [LARGE SCALE GENOMIC DNA]</scope>
    <source>
        <strain evidence="6">CGMCC 1.15475</strain>
    </source>
</reference>
<dbReference type="SMART" id="SM00895">
    <property type="entry name" value="FCD"/>
    <property type="match status" value="1"/>
</dbReference>
<keyword evidence="1" id="KW-0805">Transcription regulation</keyword>
<feature type="domain" description="HTH gntR-type" evidence="4">
    <location>
        <begin position="6"/>
        <end position="74"/>
    </location>
</feature>
<dbReference type="CDD" id="cd07377">
    <property type="entry name" value="WHTH_GntR"/>
    <property type="match status" value="1"/>
</dbReference>
<dbReference type="PANTHER" id="PTHR43537">
    <property type="entry name" value="TRANSCRIPTIONAL REGULATOR, GNTR FAMILY"/>
    <property type="match status" value="1"/>
</dbReference>
<dbReference type="InterPro" id="IPR008920">
    <property type="entry name" value="TF_FadR/GntR_C"/>
</dbReference>
<organism evidence="5 6">
    <name type="scientific">Planococcus chinensis</name>
    <dbReference type="NCBI Taxonomy" id="272917"/>
    <lineage>
        <taxon>Bacteria</taxon>
        <taxon>Bacillati</taxon>
        <taxon>Bacillota</taxon>
        <taxon>Bacilli</taxon>
        <taxon>Bacillales</taxon>
        <taxon>Caryophanaceae</taxon>
        <taxon>Planococcus</taxon>
    </lineage>
</organism>
<protein>
    <submittedName>
        <fullName evidence="5">FadR/GntR family transcriptional regulator</fullName>
    </submittedName>
</protein>
<evidence type="ECO:0000256" key="3">
    <source>
        <dbReference type="ARBA" id="ARBA00023163"/>
    </source>
</evidence>
<dbReference type="Gene3D" id="1.10.10.10">
    <property type="entry name" value="Winged helix-like DNA-binding domain superfamily/Winged helix DNA-binding domain"/>
    <property type="match status" value="1"/>
</dbReference>
<dbReference type="EMBL" id="JBHUFW010000011">
    <property type="protein sequence ID" value="MFD1864277.1"/>
    <property type="molecule type" value="Genomic_DNA"/>
</dbReference>
<dbReference type="Pfam" id="PF00392">
    <property type="entry name" value="GntR"/>
    <property type="match status" value="1"/>
</dbReference>
<dbReference type="SUPFAM" id="SSF48008">
    <property type="entry name" value="GntR ligand-binding domain-like"/>
    <property type="match status" value="1"/>
</dbReference>
<dbReference type="Proteomes" id="UP001597273">
    <property type="component" value="Unassembled WGS sequence"/>
</dbReference>
<keyword evidence="3" id="KW-0804">Transcription</keyword>
<dbReference type="InterPro" id="IPR036388">
    <property type="entry name" value="WH-like_DNA-bd_sf"/>
</dbReference>
<dbReference type="InterPro" id="IPR036390">
    <property type="entry name" value="WH_DNA-bd_sf"/>
</dbReference>
<accession>A0ABW4QKW6</accession>
<dbReference type="RefSeq" id="WP_204890653.1">
    <property type="nucleotide sequence ID" value="NZ_JBHUFW010000011.1"/>
</dbReference>
<keyword evidence="6" id="KW-1185">Reference proteome</keyword>
<evidence type="ECO:0000313" key="5">
    <source>
        <dbReference type="EMBL" id="MFD1864277.1"/>
    </source>
</evidence>
<dbReference type="PRINTS" id="PR00035">
    <property type="entry name" value="HTHGNTR"/>
</dbReference>